<comment type="subcellular location">
    <subcellularLocation>
        <location evidence="1">Membrane</location>
    </subcellularLocation>
</comment>
<evidence type="ECO:0000313" key="5">
    <source>
        <dbReference type="EMBL" id="MED1202386.1"/>
    </source>
</evidence>
<evidence type="ECO:0000256" key="2">
    <source>
        <dbReference type="ARBA" id="ARBA00007400"/>
    </source>
</evidence>
<keyword evidence="3" id="KW-0812">Transmembrane</keyword>
<feature type="transmembrane region" description="Helical" evidence="3">
    <location>
        <begin position="12"/>
        <end position="31"/>
    </location>
</feature>
<dbReference type="Proteomes" id="UP001341444">
    <property type="component" value="Unassembled WGS sequence"/>
</dbReference>
<dbReference type="InterPro" id="IPR052734">
    <property type="entry name" value="Nod_factor_acetyltransferase"/>
</dbReference>
<dbReference type="PANTHER" id="PTHR37312:SF1">
    <property type="entry name" value="MEMBRANE-BOUND ACYLTRANSFERASE YKRP-RELATED"/>
    <property type="match status" value="1"/>
</dbReference>
<reference evidence="5 6" key="1">
    <citation type="submission" date="2023-03" db="EMBL/GenBank/DDBJ databases">
        <title>Bacillus Genome Sequencing.</title>
        <authorList>
            <person name="Dunlap C."/>
        </authorList>
    </citation>
    <scope>NUCLEOTIDE SEQUENCE [LARGE SCALE GENOMIC DNA]</scope>
    <source>
        <strain evidence="5 6">B-23453</strain>
    </source>
</reference>
<keyword evidence="6" id="KW-1185">Reference proteome</keyword>
<keyword evidence="5" id="KW-0012">Acyltransferase</keyword>
<evidence type="ECO:0000259" key="4">
    <source>
        <dbReference type="Pfam" id="PF01757"/>
    </source>
</evidence>
<sequence>MASLTNRSKYFDNAKLILIFLVVFGHVISPLKDNDSILFTLYSVIFLFHMPAFIFISGFYSKGYRKKGFFFKSIKIVLIPYIIFQVIYSFFYYYKGGDAKLNINLLQPHWTLCFLLSLFCWNMLLIVFGRLRWYGLAIAFAVGIAAGYFPNIGGYLSLSRTLVFFPYFLFGFLLDREHIKNLEKSKFSLPLGLTIISVTLVVFGVAFPKDAVPWLLGSQSYAGMGEEHFWDGFIRAGQYALPLM</sequence>
<keyword evidence="3" id="KW-0472">Membrane</keyword>
<feature type="domain" description="Acyltransferase 3" evidence="4">
    <location>
        <begin position="9"/>
        <end position="214"/>
    </location>
</feature>
<dbReference type="RefSeq" id="WP_232317570.1">
    <property type="nucleotide sequence ID" value="NZ_JARMAB010000006.1"/>
</dbReference>
<evidence type="ECO:0000256" key="1">
    <source>
        <dbReference type="ARBA" id="ARBA00004370"/>
    </source>
</evidence>
<dbReference type="Pfam" id="PF01757">
    <property type="entry name" value="Acyl_transf_3"/>
    <property type="match status" value="1"/>
</dbReference>
<evidence type="ECO:0000256" key="3">
    <source>
        <dbReference type="SAM" id="Phobius"/>
    </source>
</evidence>
<dbReference type="InterPro" id="IPR002656">
    <property type="entry name" value="Acyl_transf_3_dom"/>
</dbReference>
<feature type="transmembrane region" description="Helical" evidence="3">
    <location>
        <begin position="109"/>
        <end position="128"/>
    </location>
</feature>
<protein>
    <submittedName>
        <fullName evidence="5">Acyltransferase family protein</fullName>
    </submittedName>
</protein>
<feature type="transmembrane region" description="Helical" evidence="3">
    <location>
        <begin position="187"/>
        <end position="207"/>
    </location>
</feature>
<feature type="transmembrane region" description="Helical" evidence="3">
    <location>
        <begin position="37"/>
        <end position="61"/>
    </location>
</feature>
<dbReference type="EMBL" id="JARMAB010000006">
    <property type="protein sequence ID" value="MED1202386.1"/>
    <property type="molecule type" value="Genomic_DNA"/>
</dbReference>
<keyword evidence="5" id="KW-0808">Transferase</keyword>
<accession>A0ABU6MEC4</accession>
<dbReference type="GO" id="GO:0016746">
    <property type="term" value="F:acyltransferase activity"/>
    <property type="evidence" value="ECO:0007669"/>
    <property type="project" value="UniProtKB-KW"/>
</dbReference>
<name>A0ABU6MEC4_9BACI</name>
<feature type="transmembrane region" description="Helical" evidence="3">
    <location>
        <begin position="155"/>
        <end position="175"/>
    </location>
</feature>
<comment type="caution">
    <text evidence="5">The sequence shown here is derived from an EMBL/GenBank/DDBJ whole genome shotgun (WGS) entry which is preliminary data.</text>
</comment>
<gene>
    <name evidence="5" type="ORF">P4T90_04685</name>
</gene>
<feature type="transmembrane region" description="Helical" evidence="3">
    <location>
        <begin position="133"/>
        <end position="149"/>
    </location>
</feature>
<proteinExistence type="inferred from homology"/>
<comment type="similarity">
    <text evidence="2">Belongs to the acyltransferase 3 family.</text>
</comment>
<evidence type="ECO:0000313" key="6">
    <source>
        <dbReference type="Proteomes" id="UP001341444"/>
    </source>
</evidence>
<keyword evidence="3" id="KW-1133">Transmembrane helix</keyword>
<dbReference type="PANTHER" id="PTHR37312">
    <property type="entry name" value="MEMBRANE-BOUND ACYLTRANSFERASE YKRP-RELATED"/>
    <property type="match status" value="1"/>
</dbReference>
<organism evidence="5 6">
    <name type="scientific">Heyndrickxia acidicola</name>
    <dbReference type="NCBI Taxonomy" id="209389"/>
    <lineage>
        <taxon>Bacteria</taxon>
        <taxon>Bacillati</taxon>
        <taxon>Bacillota</taxon>
        <taxon>Bacilli</taxon>
        <taxon>Bacillales</taxon>
        <taxon>Bacillaceae</taxon>
        <taxon>Heyndrickxia</taxon>
    </lineage>
</organism>
<feature type="transmembrane region" description="Helical" evidence="3">
    <location>
        <begin position="73"/>
        <end position="94"/>
    </location>
</feature>